<name>A0A1B0BW97_9MUSC</name>
<protein>
    <submittedName>
        <fullName evidence="2">Uncharacterized protein</fullName>
    </submittedName>
</protein>
<dbReference type="EnsemblMetazoa" id="GPPI000237-RA">
    <property type="protein sequence ID" value="GPPI000237-PA"/>
    <property type="gene ID" value="GPPI000237"/>
</dbReference>
<proteinExistence type="predicted"/>
<dbReference type="EMBL" id="JXJN01021689">
    <property type="status" value="NOT_ANNOTATED_CDS"/>
    <property type="molecule type" value="Genomic_DNA"/>
</dbReference>
<keyword evidence="1" id="KW-0812">Transmembrane</keyword>
<reference evidence="3" key="1">
    <citation type="submission" date="2015-01" db="EMBL/GenBank/DDBJ databases">
        <authorList>
            <person name="Aksoy S."/>
            <person name="Warren W."/>
            <person name="Wilson R.K."/>
        </authorList>
    </citation>
    <scope>NUCLEOTIDE SEQUENCE [LARGE SCALE GENOMIC DNA]</scope>
    <source>
        <strain evidence="3">IAEA</strain>
    </source>
</reference>
<dbReference type="VEuPathDB" id="VectorBase:GPPI000237"/>
<reference evidence="2" key="2">
    <citation type="submission" date="2020-05" db="UniProtKB">
        <authorList>
            <consortium name="EnsemblMetazoa"/>
        </authorList>
    </citation>
    <scope>IDENTIFICATION</scope>
    <source>
        <strain evidence="2">IAEA</strain>
    </source>
</reference>
<feature type="transmembrane region" description="Helical" evidence="1">
    <location>
        <begin position="70"/>
        <end position="89"/>
    </location>
</feature>
<keyword evidence="1" id="KW-1133">Transmembrane helix</keyword>
<evidence type="ECO:0000313" key="3">
    <source>
        <dbReference type="Proteomes" id="UP000092460"/>
    </source>
</evidence>
<organism evidence="2 3">
    <name type="scientific">Glossina palpalis gambiensis</name>
    <dbReference type="NCBI Taxonomy" id="67801"/>
    <lineage>
        <taxon>Eukaryota</taxon>
        <taxon>Metazoa</taxon>
        <taxon>Ecdysozoa</taxon>
        <taxon>Arthropoda</taxon>
        <taxon>Hexapoda</taxon>
        <taxon>Insecta</taxon>
        <taxon>Pterygota</taxon>
        <taxon>Neoptera</taxon>
        <taxon>Endopterygota</taxon>
        <taxon>Diptera</taxon>
        <taxon>Brachycera</taxon>
        <taxon>Muscomorpha</taxon>
        <taxon>Hippoboscoidea</taxon>
        <taxon>Glossinidae</taxon>
        <taxon>Glossina</taxon>
    </lineage>
</organism>
<accession>A0A1B0BW97</accession>
<dbReference type="EnsemblMetazoa" id="GPPI042498-RA">
    <property type="protein sequence ID" value="GPPI042498-PA"/>
    <property type="gene ID" value="GPPI042498"/>
</dbReference>
<keyword evidence="1" id="KW-0472">Membrane</keyword>
<feature type="transmembrane region" description="Helical" evidence="1">
    <location>
        <begin position="37"/>
        <end position="58"/>
    </location>
</feature>
<dbReference type="Proteomes" id="UP000092460">
    <property type="component" value="Unassembled WGS sequence"/>
</dbReference>
<dbReference type="VEuPathDB" id="VectorBase:GPPI042498"/>
<evidence type="ECO:0000256" key="1">
    <source>
        <dbReference type="SAM" id="Phobius"/>
    </source>
</evidence>
<evidence type="ECO:0000313" key="2">
    <source>
        <dbReference type="EnsemblMetazoa" id="GPPI042498-PA"/>
    </source>
</evidence>
<dbReference type="AlphaFoldDB" id="A0A1B0BW97"/>
<keyword evidence="3" id="KW-1185">Reference proteome</keyword>
<sequence length="123" mass="13568">MYKVRTTQLGVYVDTMDIRGVVIAVGINENNGNRLSLVLLFIDELFVLFALSFLSILITDEFSGDNNVSVADMSAGFGFVVMTTALGVVDKIRDFEFLGTVQLPYDLTSSAESSLKDDERLEK</sequence>
<dbReference type="EMBL" id="JXJN01026477">
    <property type="status" value="NOT_ANNOTATED_CDS"/>
    <property type="molecule type" value="Genomic_DNA"/>
</dbReference>